<comment type="caution">
    <text evidence="1">The sequence shown here is derived from an EMBL/GenBank/DDBJ whole genome shotgun (WGS) entry which is preliminary data.</text>
</comment>
<accession>A0ABV1TRC3</accession>
<sequence>MLTGAVEAMPRDDIGTPKPLAQALEATARACAGLRTSGEEVRLVWAAEPQEPRDAADR</sequence>
<reference evidence="1 2" key="1">
    <citation type="submission" date="2024-06" db="EMBL/GenBank/DDBJ databases">
        <title>The Natural Products Discovery Center: Release of the First 8490 Sequenced Strains for Exploring Actinobacteria Biosynthetic Diversity.</title>
        <authorList>
            <person name="Kalkreuter E."/>
            <person name="Kautsar S.A."/>
            <person name="Yang D."/>
            <person name="Bader C.D."/>
            <person name="Teijaro C.N."/>
            <person name="Fluegel L."/>
            <person name="Davis C.M."/>
            <person name="Simpson J.R."/>
            <person name="Lauterbach L."/>
            <person name="Steele A.D."/>
            <person name="Gui C."/>
            <person name="Meng S."/>
            <person name="Li G."/>
            <person name="Viehrig K."/>
            <person name="Ye F."/>
            <person name="Su P."/>
            <person name="Kiefer A.F."/>
            <person name="Nichols A."/>
            <person name="Cepeda A.J."/>
            <person name="Yan W."/>
            <person name="Fan B."/>
            <person name="Jiang Y."/>
            <person name="Adhikari A."/>
            <person name="Zheng C.-J."/>
            <person name="Schuster L."/>
            <person name="Cowan T.M."/>
            <person name="Smanski M.J."/>
            <person name="Chevrette M.G."/>
            <person name="De Carvalho L.P.S."/>
            <person name="Shen B."/>
        </authorList>
    </citation>
    <scope>NUCLEOTIDE SEQUENCE [LARGE SCALE GENOMIC DNA]</scope>
    <source>
        <strain evidence="1 2">NPDC001694</strain>
    </source>
</reference>
<dbReference type="RefSeq" id="WP_351960840.1">
    <property type="nucleotide sequence ID" value="NZ_JBEOZM010000022.1"/>
</dbReference>
<protein>
    <submittedName>
        <fullName evidence="1">Uncharacterized protein</fullName>
    </submittedName>
</protein>
<gene>
    <name evidence="1" type="ORF">ABT211_35435</name>
</gene>
<keyword evidence="2" id="KW-1185">Reference proteome</keyword>
<name>A0ABV1TRC3_9ACTN</name>
<evidence type="ECO:0000313" key="2">
    <source>
        <dbReference type="Proteomes" id="UP001490365"/>
    </source>
</evidence>
<evidence type="ECO:0000313" key="1">
    <source>
        <dbReference type="EMBL" id="MER6272525.1"/>
    </source>
</evidence>
<proteinExistence type="predicted"/>
<dbReference type="EMBL" id="JBEOZM010000022">
    <property type="protein sequence ID" value="MER6272525.1"/>
    <property type="molecule type" value="Genomic_DNA"/>
</dbReference>
<dbReference type="Proteomes" id="UP001490365">
    <property type="component" value="Unassembled WGS sequence"/>
</dbReference>
<organism evidence="1 2">
    <name type="scientific">Streptomyces sp. 900105755</name>
    <dbReference type="NCBI Taxonomy" id="3154389"/>
    <lineage>
        <taxon>Bacteria</taxon>
        <taxon>Bacillati</taxon>
        <taxon>Actinomycetota</taxon>
        <taxon>Actinomycetes</taxon>
        <taxon>Kitasatosporales</taxon>
        <taxon>Streptomycetaceae</taxon>
        <taxon>Streptomyces</taxon>
    </lineage>
</organism>